<reference evidence="2 3" key="1">
    <citation type="submission" date="2019-10" db="EMBL/GenBank/DDBJ databases">
        <title>A soil myxobacterium in the family Polyangiaceae.</title>
        <authorList>
            <person name="Li Y."/>
            <person name="Wang J."/>
        </authorList>
    </citation>
    <scope>NUCLEOTIDE SEQUENCE [LARGE SCALE GENOMIC DNA]</scope>
    <source>
        <strain evidence="2 3">DSM 14734</strain>
    </source>
</reference>
<keyword evidence="3" id="KW-1185">Reference proteome</keyword>
<feature type="region of interest" description="Disordered" evidence="1">
    <location>
        <begin position="140"/>
        <end position="181"/>
    </location>
</feature>
<dbReference type="AlphaFoldDB" id="A0A6N7Q327"/>
<gene>
    <name evidence="2" type="ORF">GF068_41980</name>
</gene>
<dbReference type="EMBL" id="WJIE01000032">
    <property type="protein sequence ID" value="MRG98439.1"/>
    <property type="molecule type" value="Genomic_DNA"/>
</dbReference>
<dbReference type="RefSeq" id="WP_153825206.1">
    <property type="nucleotide sequence ID" value="NZ_WJIE01000032.1"/>
</dbReference>
<name>A0A6N7Q327_9BACT</name>
<feature type="compositionally biased region" description="Basic and acidic residues" evidence="1">
    <location>
        <begin position="67"/>
        <end position="78"/>
    </location>
</feature>
<evidence type="ECO:0000256" key="1">
    <source>
        <dbReference type="SAM" id="MobiDB-lite"/>
    </source>
</evidence>
<evidence type="ECO:0000313" key="3">
    <source>
        <dbReference type="Proteomes" id="UP000440224"/>
    </source>
</evidence>
<feature type="compositionally biased region" description="Basic and acidic residues" evidence="1">
    <location>
        <begin position="140"/>
        <end position="151"/>
    </location>
</feature>
<organism evidence="2 3">
    <name type="scientific">Polyangium spumosum</name>
    <dbReference type="NCBI Taxonomy" id="889282"/>
    <lineage>
        <taxon>Bacteria</taxon>
        <taxon>Pseudomonadati</taxon>
        <taxon>Myxococcota</taxon>
        <taxon>Polyangia</taxon>
        <taxon>Polyangiales</taxon>
        <taxon>Polyangiaceae</taxon>
        <taxon>Polyangium</taxon>
    </lineage>
</organism>
<comment type="caution">
    <text evidence="2">The sequence shown here is derived from an EMBL/GenBank/DDBJ whole genome shotgun (WGS) entry which is preliminary data.</text>
</comment>
<sequence length="201" mass="21385">MEDTVLASKPLAPWFCHALSLAAHVLLLGGAALAGSSHSPEDLEAEFAPARRLLVAAVPGEVATQERGGERKVSHPGEEDTMGPARDDARQPAPPGERAEAIKTEPYYADELPAAMYDPYPIMGVRPSAWFNGLGVGTGGKRDAQVDRGNRLDPAPPAQRRERGEADATNLAGGAPKTRVCPPGRVGEHAVYCRRSFMNAR</sequence>
<evidence type="ECO:0000313" key="2">
    <source>
        <dbReference type="EMBL" id="MRG98439.1"/>
    </source>
</evidence>
<proteinExistence type="predicted"/>
<protein>
    <submittedName>
        <fullName evidence="2">Uncharacterized protein</fullName>
    </submittedName>
</protein>
<dbReference type="Proteomes" id="UP000440224">
    <property type="component" value="Unassembled WGS sequence"/>
</dbReference>
<accession>A0A6N7Q327</accession>
<feature type="region of interest" description="Disordered" evidence="1">
    <location>
        <begin position="62"/>
        <end position="105"/>
    </location>
</feature>